<dbReference type="SUPFAM" id="SSF50969">
    <property type="entry name" value="YVTN repeat-like/Quinoprotein amine dehydrogenase"/>
    <property type="match status" value="1"/>
</dbReference>
<gene>
    <name evidence="2" type="ORF">ENM11_08265</name>
</gene>
<proteinExistence type="predicted"/>
<keyword evidence="1" id="KW-1133">Transmembrane helix</keyword>
<comment type="caution">
    <text evidence="2">The sequence shown here is derived from an EMBL/GenBank/DDBJ whole genome shotgun (WGS) entry which is preliminary data.</text>
</comment>
<name>A0A7C5LD84_CALS0</name>
<keyword evidence="1" id="KW-0812">Transmembrane</keyword>
<reference evidence="2" key="1">
    <citation type="journal article" date="2020" name="mSystems">
        <title>Genome- and Community-Level Interaction Insights into Carbon Utilization and Element Cycling Functions of Hydrothermarchaeota in Hydrothermal Sediment.</title>
        <authorList>
            <person name="Zhou Z."/>
            <person name="Liu Y."/>
            <person name="Xu W."/>
            <person name="Pan J."/>
            <person name="Luo Z.H."/>
            <person name="Li M."/>
        </authorList>
    </citation>
    <scope>NUCLEOTIDE SEQUENCE [LARGE SCALE GENOMIC DNA]</scope>
    <source>
        <strain evidence="2">SpSt-1056</strain>
    </source>
</reference>
<evidence type="ECO:0000313" key="2">
    <source>
        <dbReference type="EMBL" id="HHK69120.1"/>
    </source>
</evidence>
<sequence>MRWLVLVVLLSLPMLAALPPPRLLNIPFQGTVARVDSDGGNLLAIAFADRNLLGLYFADAGSYVEIPVDSPVVKTVFPKGKAVALLSPGDRLAVIDVASKKATYVSLETTATTIAADLENVYVAYARAGKIDKLSADGLQPVETISSTIASGPDYVSVHGGVVWTVSPTLNTVSFHGKDSGNIVVDGAVNKILAVKDGAWLVLTDDTVVKVSGTSIVYKTTLPRATFVTSVTALDDKLVYSSVSRRVVGVVDQTGYREVSMPSFSPSSVAAGSDRRIWFLDTASNSVGYTFDSDSPKILDWSIKRLEDGSAEVRARVSDPEGDLASVLLVALEYGGVFPLGPVSTPMNSVQGVYVGTYRPSGGVTRAELYVNATDAAGNQASQKIGEVDYRASNTSPVITTQTGPAPQIGGGALTSLAAELLLLVPLMLVATFLVVNRRRKRKPRKKK</sequence>
<dbReference type="AlphaFoldDB" id="A0A7C5LD84"/>
<keyword evidence="1" id="KW-0472">Membrane</keyword>
<organism evidence="2">
    <name type="scientific">Caldiarchaeum subterraneum</name>
    <dbReference type="NCBI Taxonomy" id="311458"/>
    <lineage>
        <taxon>Archaea</taxon>
        <taxon>Nitrososphaerota</taxon>
        <taxon>Candidatus Caldarchaeales</taxon>
        <taxon>Candidatus Caldarchaeaceae</taxon>
        <taxon>Candidatus Caldarchaeum</taxon>
    </lineage>
</organism>
<evidence type="ECO:0000256" key="1">
    <source>
        <dbReference type="SAM" id="Phobius"/>
    </source>
</evidence>
<dbReference type="Gene3D" id="2.130.10.10">
    <property type="entry name" value="YVTN repeat-like/Quinoprotein amine dehydrogenase"/>
    <property type="match status" value="1"/>
</dbReference>
<dbReference type="EMBL" id="DRWN01000068">
    <property type="protein sequence ID" value="HHK69120.1"/>
    <property type="molecule type" value="Genomic_DNA"/>
</dbReference>
<feature type="transmembrane region" description="Helical" evidence="1">
    <location>
        <begin position="417"/>
        <end position="436"/>
    </location>
</feature>
<dbReference type="InterPro" id="IPR015943">
    <property type="entry name" value="WD40/YVTN_repeat-like_dom_sf"/>
</dbReference>
<accession>A0A7C5LD84</accession>
<dbReference type="InterPro" id="IPR011044">
    <property type="entry name" value="Quino_amine_DH_bsu"/>
</dbReference>
<protein>
    <submittedName>
        <fullName evidence="2">Uncharacterized protein</fullName>
    </submittedName>
</protein>